<feature type="domain" description="Glycosyltransferase 2-like" evidence="2">
    <location>
        <begin position="43"/>
        <end position="158"/>
    </location>
</feature>
<dbReference type="InterPro" id="IPR029044">
    <property type="entry name" value="Nucleotide-diphossugar_trans"/>
</dbReference>
<feature type="region of interest" description="Disordered" evidence="1">
    <location>
        <begin position="477"/>
        <end position="538"/>
    </location>
</feature>
<feature type="compositionally biased region" description="Low complexity" evidence="1">
    <location>
        <begin position="578"/>
        <end position="594"/>
    </location>
</feature>
<organism evidence="3 4">
    <name type="scientific">Planomonospora corallina</name>
    <dbReference type="NCBI Taxonomy" id="1806052"/>
    <lineage>
        <taxon>Bacteria</taxon>
        <taxon>Bacillati</taxon>
        <taxon>Actinomycetota</taxon>
        <taxon>Actinomycetes</taxon>
        <taxon>Streptosporangiales</taxon>
        <taxon>Streptosporangiaceae</taxon>
        <taxon>Planomonospora</taxon>
    </lineage>
</organism>
<evidence type="ECO:0000259" key="2">
    <source>
        <dbReference type="Pfam" id="PF00535"/>
    </source>
</evidence>
<dbReference type="SUPFAM" id="SSF53448">
    <property type="entry name" value="Nucleotide-diphospho-sugar transferases"/>
    <property type="match status" value="2"/>
</dbReference>
<protein>
    <submittedName>
        <fullName evidence="3">Glycosyltransferase</fullName>
        <ecNumber evidence="3">2.4.-.-</ecNumber>
    </submittedName>
</protein>
<dbReference type="Gene3D" id="3.90.550.10">
    <property type="entry name" value="Spore Coat Polysaccharide Biosynthesis Protein SpsA, Chain A"/>
    <property type="match status" value="2"/>
</dbReference>
<dbReference type="CDD" id="cd00761">
    <property type="entry name" value="Glyco_tranf_GTA_type"/>
    <property type="match status" value="2"/>
</dbReference>
<reference evidence="4" key="1">
    <citation type="journal article" date="2019" name="Int. J. Syst. Evol. Microbiol.">
        <title>The Global Catalogue of Microorganisms (GCM) 10K type strain sequencing project: providing services to taxonomists for standard genome sequencing and annotation.</title>
        <authorList>
            <consortium name="The Broad Institute Genomics Platform"/>
            <consortium name="The Broad Institute Genome Sequencing Center for Infectious Disease"/>
            <person name="Wu L."/>
            <person name="Ma J."/>
        </authorList>
    </citation>
    <scope>NUCLEOTIDE SEQUENCE [LARGE SCALE GENOMIC DNA]</scope>
    <source>
        <strain evidence="4">TBRC 4489</strain>
    </source>
</reference>
<evidence type="ECO:0000313" key="4">
    <source>
        <dbReference type="Proteomes" id="UP001595850"/>
    </source>
</evidence>
<comment type="caution">
    <text evidence="3">The sequence shown here is derived from an EMBL/GenBank/DDBJ whole genome shotgun (WGS) entry which is preliminary data.</text>
</comment>
<dbReference type="InterPro" id="IPR001173">
    <property type="entry name" value="Glyco_trans_2-like"/>
</dbReference>
<keyword evidence="3" id="KW-0328">Glycosyltransferase</keyword>
<name>A0ABV8I0P9_9ACTN</name>
<proteinExistence type="predicted"/>
<keyword evidence="4" id="KW-1185">Reference proteome</keyword>
<dbReference type="GO" id="GO:0016757">
    <property type="term" value="F:glycosyltransferase activity"/>
    <property type="evidence" value="ECO:0007669"/>
    <property type="project" value="UniProtKB-KW"/>
</dbReference>
<dbReference type="Proteomes" id="UP001595850">
    <property type="component" value="Unassembled WGS sequence"/>
</dbReference>
<dbReference type="RefSeq" id="WP_377285394.1">
    <property type="nucleotide sequence ID" value="NZ_JBHSBM010000010.1"/>
</dbReference>
<evidence type="ECO:0000256" key="1">
    <source>
        <dbReference type="SAM" id="MobiDB-lite"/>
    </source>
</evidence>
<feature type="region of interest" description="Disordered" evidence="1">
    <location>
        <begin position="574"/>
        <end position="596"/>
    </location>
</feature>
<sequence>MTAARPGPGRGGRPSPGTLVRHNDYSCLRPPALGDWSPHLTVSVVIPARDCQEALDRTLAALAAQSYPAHLMDVVVADDGSSPALRVPALAPANTRIVRVPEGRWGRGWARRTGSSAAEGEVVHWVDSDMVLDREHVEAHLRWHHLSPCVVVLGDVLFTPAGPEPGPADIFPAVGEGRAAGLFPSAAPHAYRADLLARTGWLREAGGGAFHLHTGATTSVSAALLRAAGGVDASLHMGEDTDLGYRLAQAGAVFVPDPQARSWHLGPSTVMLREKEVHRHNWSVLPDLIPDLRWLRSHPRRTWRVPYVDVVVDAAGASYEDVRASVDSVLAGTLPDAAVTLLGPWHEFTGERRSALDDPLLDLRLVRNLYGHEPRVSFAGELPPTSAPTPFRLRLPAGWALAPDALARMTELARREEYGLLGVALGEDAGGVLAARLERTAAFARAALAAGPDGAQDLDGLVHELWGSFWTDGEQSGVARAGKAGKAEPAPQTPKAPKPAQSGKATEPAKTAVAAPAAPAAQARPAAPSAGSPQTPQVLRAGPLAGLVRAALDRNAGDARRRVLVYLAGFEPTGTAGVPGTPVSSAPSVSSGPSRTAPVVDLDGDLSGAPDPGQSAAEVLLLARTPTDLRRAATLQSLLPAAERVVVAVAETPPAWTAPVLSPTPAHRWRALTDLRVHRPDGASWAVEARFGKPVPAGRTVAATARAFAGHRLDAVTAPVAGLAGPGAAHWRPGDPNAAPAASAGPVPERFGARGGDLVLRVTGSDPEPWAGAESPLERPVAELLSWERLGQPGGAAILGGDLADLSDPRSLPPVDDRSVNPMGFVTVPALGMAELRPEAGRWTVVCENGTLTRFASSGCVTDTDVHRIRRVRGIRVDWRRAHSGPLAALRVVAGLAAAGVPLVSGPVPPWAAALGAELVRLMTSVGEADLADDLRREEYSVRLRREALRTHGVRARWEQLGAPRPPAPATSVLLATRRPELARFALAQVGRQRGAELELVLALHGVPADHPEVKEALASFDRPVTVFEADSRTVFGQVLNEAAARASGSYLLKMDDDDWYGPDFLSDLLLAHSYSGAQVVGTVPEFVYLAPIDVTVHREQVTEQITNFIAGGTIFAERSAFEAVGGFRPLPRAIDAQFQHAVQAAGGQIYRTHGLGYILRRGKVTGHTWREPIGTFLRRNKRQWRGFRPNALMELPQGPDAPTEPVHGPDPLTEPPRRPDALTGPPEGTP</sequence>
<evidence type="ECO:0000313" key="3">
    <source>
        <dbReference type="EMBL" id="MFC4057410.1"/>
    </source>
</evidence>
<dbReference type="InterPro" id="IPR050834">
    <property type="entry name" value="Glycosyltransf_2"/>
</dbReference>
<dbReference type="EMBL" id="JBHSBM010000010">
    <property type="protein sequence ID" value="MFC4057410.1"/>
    <property type="molecule type" value="Genomic_DNA"/>
</dbReference>
<dbReference type="PANTHER" id="PTHR43685:SF3">
    <property type="entry name" value="SLR2126 PROTEIN"/>
    <property type="match status" value="1"/>
</dbReference>
<dbReference type="EC" id="2.4.-.-" evidence="3"/>
<keyword evidence="3" id="KW-0808">Transferase</keyword>
<feature type="domain" description="Glycosyltransferase 2-like" evidence="2">
    <location>
        <begin position="982"/>
        <end position="1085"/>
    </location>
</feature>
<feature type="region of interest" description="Disordered" evidence="1">
    <location>
        <begin position="1193"/>
        <end position="1231"/>
    </location>
</feature>
<gene>
    <name evidence="3" type="ORF">ACFOWE_03845</name>
</gene>
<dbReference type="Pfam" id="PF00535">
    <property type="entry name" value="Glycos_transf_2"/>
    <property type="match status" value="2"/>
</dbReference>
<feature type="compositionally biased region" description="Low complexity" evidence="1">
    <location>
        <begin position="498"/>
        <end position="530"/>
    </location>
</feature>
<accession>A0ABV8I0P9</accession>
<dbReference type="PANTHER" id="PTHR43685">
    <property type="entry name" value="GLYCOSYLTRANSFERASE"/>
    <property type="match status" value="1"/>
</dbReference>